<name>A0ABS1N0G6_9ACTN</name>
<dbReference type="Gene3D" id="2.130.10.10">
    <property type="entry name" value="YVTN repeat-like/Quinoprotein amine dehydrogenase"/>
    <property type="match status" value="2"/>
</dbReference>
<keyword evidence="1" id="KW-0853">WD repeat</keyword>
<evidence type="ECO:0000313" key="3">
    <source>
        <dbReference type="Proteomes" id="UP000629371"/>
    </source>
</evidence>
<protein>
    <recommendedName>
        <fullName evidence="4">WD40 repeat domain-containing protein</fullName>
    </recommendedName>
</protein>
<dbReference type="SUPFAM" id="SSF50998">
    <property type="entry name" value="Quinoprotein alcohol dehydrogenase-like"/>
    <property type="match status" value="1"/>
</dbReference>
<evidence type="ECO:0000313" key="2">
    <source>
        <dbReference type="EMBL" id="MBL1093429.1"/>
    </source>
</evidence>
<dbReference type="EMBL" id="JAERRI010000019">
    <property type="protein sequence ID" value="MBL1093429.1"/>
    <property type="molecule type" value="Genomic_DNA"/>
</dbReference>
<dbReference type="InterPro" id="IPR001680">
    <property type="entry name" value="WD40_rpt"/>
</dbReference>
<dbReference type="Pfam" id="PF00400">
    <property type="entry name" value="WD40"/>
    <property type="match status" value="1"/>
</dbReference>
<keyword evidence="3" id="KW-1185">Reference proteome</keyword>
<evidence type="ECO:0000256" key="1">
    <source>
        <dbReference type="PROSITE-ProRule" id="PRU00221"/>
    </source>
</evidence>
<gene>
    <name evidence="2" type="ORF">JK360_29570</name>
</gene>
<reference evidence="2 3" key="1">
    <citation type="submission" date="2021-01" db="EMBL/GenBank/DDBJ databases">
        <title>WGS of actinomycetes isolated from Thailand.</title>
        <authorList>
            <person name="Thawai C."/>
        </authorList>
    </citation>
    <scope>NUCLEOTIDE SEQUENCE [LARGE SCALE GENOMIC DNA]</scope>
    <source>
        <strain evidence="2 3">CH9-7</strain>
    </source>
</reference>
<accession>A0ABS1N0G6</accession>
<sequence length="352" mass="37083">MVMAGAPPASAAAERLLGTPLWSKRLTWEPVTLTAGVGLIAVAGRRGGVRVLDLDEGEERGHFALPGGVTDLAFSPDGHHLALVGPRGFGLWRALDGRLITRTTAASCVRVCWMRPGVVAIATGCQVIVYDTDGVAQWSAAPLPKAATDVASAQGGRLLAVSLAGQVRCFMPMRREPVAVHEYGDAPDGLTLSVDGRWAVCSTQQRKTLLWETHRPATRPVECADSSGRHAPVFSESGRKLAVPAERHLSLWSIGPRRPVRWAVLPVCASALAWQPGAGDMLATAGSDYTVRLWRAGPNSPKSSGTSLAAGHLTSPATSLVWIGRRMLAAAERGGRITLLDVSGDTPPRPGG</sequence>
<dbReference type="PROSITE" id="PS50082">
    <property type="entry name" value="WD_REPEATS_2"/>
    <property type="match status" value="1"/>
</dbReference>
<organism evidence="2 3">
    <name type="scientific">Streptomyces siderophoricus</name>
    <dbReference type="NCBI Taxonomy" id="2802281"/>
    <lineage>
        <taxon>Bacteria</taxon>
        <taxon>Bacillati</taxon>
        <taxon>Actinomycetota</taxon>
        <taxon>Actinomycetes</taxon>
        <taxon>Kitasatosporales</taxon>
        <taxon>Streptomycetaceae</taxon>
        <taxon>Streptomyces</taxon>
    </lineage>
</organism>
<dbReference type="InterPro" id="IPR015943">
    <property type="entry name" value="WD40/YVTN_repeat-like_dom_sf"/>
</dbReference>
<feature type="repeat" description="WD" evidence="1">
    <location>
        <begin position="271"/>
        <end position="294"/>
    </location>
</feature>
<proteinExistence type="predicted"/>
<evidence type="ECO:0008006" key="4">
    <source>
        <dbReference type="Google" id="ProtNLM"/>
    </source>
</evidence>
<comment type="caution">
    <text evidence="2">The sequence shown here is derived from an EMBL/GenBank/DDBJ whole genome shotgun (WGS) entry which is preliminary data.</text>
</comment>
<dbReference type="Proteomes" id="UP000629371">
    <property type="component" value="Unassembled WGS sequence"/>
</dbReference>
<dbReference type="InterPro" id="IPR011047">
    <property type="entry name" value="Quinoprotein_ADH-like_sf"/>
</dbReference>